<name>A0A6J5LNG4_9CAUD</name>
<dbReference type="EMBL" id="LR796315">
    <property type="protein sequence ID" value="CAB4135898.1"/>
    <property type="molecule type" value="Genomic_DNA"/>
</dbReference>
<accession>A0A6J5LNG4</accession>
<protein>
    <submittedName>
        <fullName evidence="1">Uncharacterized protein</fullName>
    </submittedName>
</protein>
<sequence length="53" mass="5941">MTKSKKLNLTTLNEQLTLLHDELKQAGAPKTAIRRVEDISVSVAWLVKHAKKS</sequence>
<evidence type="ECO:0000313" key="1">
    <source>
        <dbReference type="EMBL" id="CAB4135898.1"/>
    </source>
</evidence>
<evidence type="ECO:0000313" key="2">
    <source>
        <dbReference type="EMBL" id="CAB5228518.1"/>
    </source>
</evidence>
<dbReference type="EMBL" id="LR798394">
    <property type="protein sequence ID" value="CAB5228518.1"/>
    <property type="molecule type" value="Genomic_DNA"/>
</dbReference>
<gene>
    <name evidence="2" type="ORF">UFOVP1549_27</name>
    <name evidence="1" type="ORF">UFOVP303_6</name>
</gene>
<proteinExistence type="predicted"/>
<organism evidence="1">
    <name type="scientific">uncultured Caudovirales phage</name>
    <dbReference type="NCBI Taxonomy" id="2100421"/>
    <lineage>
        <taxon>Viruses</taxon>
        <taxon>Duplodnaviria</taxon>
        <taxon>Heunggongvirae</taxon>
        <taxon>Uroviricota</taxon>
        <taxon>Caudoviricetes</taxon>
        <taxon>Peduoviridae</taxon>
        <taxon>Maltschvirus</taxon>
        <taxon>Maltschvirus maltsch</taxon>
    </lineage>
</organism>
<reference evidence="1" key="1">
    <citation type="submission" date="2020-04" db="EMBL/GenBank/DDBJ databases">
        <authorList>
            <person name="Chiriac C."/>
            <person name="Salcher M."/>
            <person name="Ghai R."/>
            <person name="Kavagutti S V."/>
        </authorList>
    </citation>
    <scope>NUCLEOTIDE SEQUENCE</scope>
</reference>